<dbReference type="GO" id="GO:0042884">
    <property type="term" value="P:microcin transport"/>
    <property type="evidence" value="ECO:0007669"/>
    <property type="project" value="TreeGrafter"/>
</dbReference>
<dbReference type="InterPro" id="IPR000914">
    <property type="entry name" value="SBP_5_dom"/>
</dbReference>
<accession>A0A7X1AUV7</accession>
<dbReference type="Gene3D" id="3.10.105.10">
    <property type="entry name" value="Dipeptide-binding Protein, Domain 3"/>
    <property type="match status" value="1"/>
</dbReference>
<dbReference type="AlphaFoldDB" id="A0A7X1AUV7"/>
<evidence type="ECO:0000256" key="1">
    <source>
        <dbReference type="ARBA" id="ARBA00022729"/>
    </source>
</evidence>
<sequence length="641" mass="73620">MRSSNQHPHLGLLLVFLFAIVISLVGCGPSSSESSTASESADEDLMSPEEYYAANPDFFHFATPEDLPSGLTWVDGMDQEVFASPDAKRGGTLRSFIRSFPPTLRTIGPDSNSSFRSVLKDDNIISLTERHPVTRKFFGAIASAWAVSADKETVYFKLRPEARFSDGEAVTADDFLYLFYFMQSPYIVAPWYNDWYSREYAGITRYDDHTIAVHLSSAKPEPLEFASVAPTPAHFYGTLGPSWVQDNQWTFEPTTGPYELLSKNIRQGRSIRLTRLKDWWADDHKFFKNRYNPDAKHYELIRDVNIAWEKFKKGDLDMFSLNLPEYWYERSEGVPEFDRGLIRKAIFYNQVPRPNTGIWINTASPGLEDINVREGIQYSMNFDRVIEKHFRGDYTRMNTSSDGYGEFTNHDIRAREFSIEKARESFAKAGYTEQGPDGILRNQEGQRLSFSLNVVKGPAVDIAQILKEEARKAGLEINILALEGTSSYKQVMEKQHQLALMGWNIGLPYPRYWEGFHSVNANKPQTNNITNTANPEMDVLIDQYRDSTDIDEKRKMALQLEQMVYDEASFVPGYKAPFYRAAYWAWIRFPESFDVPLSEGPGQYGLFWIDLDEKKEILKERKEDGSRPNDVLIFDEWKDPS</sequence>
<keyword evidence="1" id="KW-0732">Signal</keyword>
<dbReference type="EMBL" id="JACHVA010000016">
    <property type="protein sequence ID" value="MBC2600357.1"/>
    <property type="molecule type" value="Genomic_DNA"/>
</dbReference>
<dbReference type="Gene3D" id="3.40.190.10">
    <property type="entry name" value="Periplasmic binding protein-like II"/>
    <property type="match status" value="1"/>
</dbReference>
<feature type="domain" description="Solute-binding protein family 5" evidence="2">
    <location>
        <begin position="139"/>
        <end position="510"/>
    </location>
</feature>
<dbReference type="SUPFAM" id="SSF53850">
    <property type="entry name" value="Periplasmic binding protein-like II"/>
    <property type="match status" value="1"/>
</dbReference>
<dbReference type="RefSeq" id="WP_185691107.1">
    <property type="nucleotide sequence ID" value="NZ_JACHVA010000016.1"/>
</dbReference>
<dbReference type="PROSITE" id="PS51257">
    <property type="entry name" value="PROKAR_LIPOPROTEIN"/>
    <property type="match status" value="1"/>
</dbReference>
<comment type="caution">
    <text evidence="3">The sequence shown here is derived from an EMBL/GenBank/DDBJ whole genome shotgun (WGS) entry which is preliminary data.</text>
</comment>
<gene>
    <name evidence="3" type="ORF">H5P30_01030</name>
</gene>
<dbReference type="GO" id="GO:0030288">
    <property type="term" value="C:outer membrane-bounded periplasmic space"/>
    <property type="evidence" value="ECO:0007669"/>
    <property type="project" value="TreeGrafter"/>
</dbReference>
<dbReference type="InterPro" id="IPR039424">
    <property type="entry name" value="SBP_5"/>
</dbReference>
<dbReference type="GO" id="GO:1904680">
    <property type="term" value="F:peptide transmembrane transporter activity"/>
    <property type="evidence" value="ECO:0007669"/>
    <property type="project" value="TreeGrafter"/>
</dbReference>
<dbReference type="PANTHER" id="PTHR30290:SF64">
    <property type="entry name" value="ABC TRANSPORTER PERIPLASMIC BINDING PROTEIN"/>
    <property type="match status" value="1"/>
</dbReference>
<organism evidence="3 4">
    <name type="scientific">Puniceicoccus vermicola</name>
    <dbReference type="NCBI Taxonomy" id="388746"/>
    <lineage>
        <taxon>Bacteria</taxon>
        <taxon>Pseudomonadati</taxon>
        <taxon>Verrucomicrobiota</taxon>
        <taxon>Opitutia</taxon>
        <taxon>Puniceicoccales</taxon>
        <taxon>Puniceicoccaceae</taxon>
        <taxon>Puniceicoccus</taxon>
    </lineage>
</organism>
<protein>
    <submittedName>
        <fullName evidence="3">ABC transporter substrate-binding protein</fullName>
    </submittedName>
</protein>
<evidence type="ECO:0000259" key="2">
    <source>
        <dbReference type="Pfam" id="PF00496"/>
    </source>
</evidence>
<name>A0A7X1AUV7_9BACT</name>
<evidence type="ECO:0000313" key="4">
    <source>
        <dbReference type="Proteomes" id="UP000525652"/>
    </source>
</evidence>
<dbReference type="CDD" id="cd08497">
    <property type="entry name" value="MbnE-like"/>
    <property type="match status" value="1"/>
</dbReference>
<dbReference type="Pfam" id="PF00496">
    <property type="entry name" value="SBP_bac_5"/>
    <property type="match status" value="1"/>
</dbReference>
<dbReference type="PANTHER" id="PTHR30290">
    <property type="entry name" value="PERIPLASMIC BINDING COMPONENT OF ABC TRANSPORTER"/>
    <property type="match status" value="1"/>
</dbReference>
<dbReference type="Proteomes" id="UP000525652">
    <property type="component" value="Unassembled WGS sequence"/>
</dbReference>
<evidence type="ECO:0000313" key="3">
    <source>
        <dbReference type="EMBL" id="MBC2600357.1"/>
    </source>
</evidence>
<keyword evidence="4" id="KW-1185">Reference proteome</keyword>
<dbReference type="GO" id="GO:0015833">
    <property type="term" value="P:peptide transport"/>
    <property type="evidence" value="ECO:0007669"/>
    <property type="project" value="TreeGrafter"/>
</dbReference>
<reference evidence="3 4" key="1">
    <citation type="submission" date="2020-07" db="EMBL/GenBank/DDBJ databases">
        <authorList>
            <person name="Feng X."/>
        </authorList>
    </citation>
    <scope>NUCLEOTIDE SEQUENCE [LARGE SCALE GENOMIC DNA]</scope>
    <source>
        <strain evidence="3 4">JCM14086</strain>
    </source>
</reference>
<proteinExistence type="predicted"/>